<organism evidence="2 3">
    <name type="scientific">Methylocystis bryophila</name>
    <dbReference type="NCBI Taxonomy" id="655015"/>
    <lineage>
        <taxon>Bacteria</taxon>
        <taxon>Pseudomonadati</taxon>
        <taxon>Pseudomonadota</taxon>
        <taxon>Alphaproteobacteria</taxon>
        <taxon>Hyphomicrobiales</taxon>
        <taxon>Methylocystaceae</taxon>
        <taxon>Methylocystis</taxon>
    </lineage>
</organism>
<sequence length="231" mass="23621">MFGAATLAALFLGAPSADAAIVGVTYTGTVSAGFDQIGLFGSPNRDLVGDSYQVTYTFNTVMGSYFTTPTESSASGGTSVGTSSPSLGVTVTINGVSVSSNLNGYFDQIYGYNDGSSSSEQYHSTSYSNVTPDGKNALNYATNYVYAASLALPASITTPYNYDVQANDNQAGTIAFSTSDNSGAQTLDAWASANITNVAETLISPGPNPGAGLAGLAALMVAGFYVRTRRA</sequence>
<name>A0A1W6MQK0_9HYPH</name>
<reference evidence="2 3" key="1">
    <citation type="submission" date="2017-02" db="EMBL/GenBank/DDBJ databases">
        <authorList>
            <person name="Peterson S.W."/>
        </authorList>
    </citation>
    <scope>NUCLEOTIDE SEQUENCE [LARGE SCALE GENOMIC DNA]</scope>
    <source>
        <strain evidence="2 3">S285</strain>
    </source>
</reference>
<feature type="chain" id="PRO_5012596931" description="PEP-CTERM protein-sorting domain-containing protein" evidence="1">
    <location>
        <begin position="20"/>
        <end position="231"/>
    </location>
</feature>
<keyword evidence="3" id="KW-1185">Reference proteome</keyword>
<dbReference type="AlphaFoldDB" id="A0A1W6MQK0"/>
<evidence type="ECO:0000256" key="1">
    <source>
        <dbReference type="SAM" id="SignalP"/>
    </source>
</evidence>
<dbReference type="EMBL" id="CP019948">
    <property type="protein sequence ID" value="ARN79845.1"/>
    <property type="molecule type" value="Genomic_DNA"/>
</dbReference>
<evidence type="ECO:0008006" key="4">
    <source>
        <dbReference type="Google" id="ProtNLM"/>
    </source>
</evidence>
<dbReference type="KEGG" id="mbry:B1812_00785"/>
<feature type="signal peptide" evidence="1">
    <location>
        <begin position="1"/>
        <end position="19"/>
    </location>
</feature>
<gene>
    <name evidence="2" type="ORF">B1812_00785</name>
</gene>
<evidence type="ECO:0000313" key="2">
    <source>
        <dbReference type="EMBL" id="ARN79845.1"/>
    </source>
</evidence>
<dbReference type="Proteomes" id="UP000193978">
    <property type="component" value="Chromosome"/>
</dbReference>
<keyword evidence="1" id="KW-0732">Signal</keyword>
<protein>
    <recommendedName>
        <fullName evidence="4">PEP-CTERM protein-sorting domain-containing protein</fullName>
    </recommendedName>
</protein>
<proteinExistence type="predicted"/>
<evidence type="ECO:0000313" key="3">
    <source>
        <dbReference type="Proteomes" id="UP000193978"/>
    </source>
</evidence>
<accession>A0A1W6MQK0</accession>